<dbReference type="PANTHER" id="PTHR46896">
    <property type="entry name" value="SENTRIN-SPECIFIC PROTEASE"/>
    <property type="match status" value="1"/>
</dbReference>
<comment type="similarity">
    <text evidence="1">Belongs to the peptidase C48 family.</text>
</comment>
<evidence type="ECO:0000256" key="2">
    <source>
        <dbReference type="ARBA" id="ARBA00022553"/>
    </source>
</evidence>
<dbReference type="GO" id="GO:0005634">
    <property type="term" value="C:nucleus"/>
    <property type="evidence" value="ECO:0007669"/>
    <property type="project" value="TreeGrafter"/>
</dbReference>
<protein>
    <submittedName>
        <fullName evidence="9">Ubiquitin-like protease family profile domain-containing protein</fullName>
    </submittedName>
</protein>
<keyword evidence="3" id="KW-0645">Protease</keyword>
<dbReference type="GO" id="GO:0005737">
    <property type="term" value="C:cytoplasm"/>
    <property type="evidence" value="ECO:0007669"/>
    <property type="project" value="TreeGrafter"/>
</dbReference>
<keyword evidence="4" id="KW-0833">Ubl conjugation pathway</keyword>
<feature type="domain" description="Ubiquitin-like protease family profile" evidence="7">
    <location>
        <begin position="330"/>
        <end position="540"/>
    </location>
</feature>
<dbReference type="GO" id="GO:0006508">
    <property type="term" value="P:proteolysis"/>
    <property type="evidence" value="ECO:0007669"/>
    <property type="project" value="UniProtKB-KW"/>
</dbReference>
<reference evidence="9" key="1">
    <citation type="submission" date="2022-11" db="UniProtKB">
        <authorList>
            <consortium name="WormBaseParasite"/>
        </authorList>
    </citation>
    <scope>IDENTIFICATION</scope>
</reference>
<dbReference type="InterPro" id="IPR051947">
    <property type="entry name" value="Sentrin-specific_protease"/>
</dbReference>
<keyword evidence="2" id="KW-0597">Phosphoprotein</keyword>
<sequence>MQSKTHVKIKSSVVILGEYECPTFKHHFLYPESFALVELLDNREDRGAGIVVYVNEFMARRLQKALDEEGSEVMRDVSEMLKQSEDFHRRYVIDQCNKLGKDVSGSLPPAYVSLIHSNQWKSLLGSMGKDTFLEQIETVGENRSFKYTMATICSAVKRDQCFSLKLDGSMVPRKSGESSCGSTETLKPSAYETQQALASSCGKGPGFPLLASQALDYMDHSTPRITLSPRNNRTKLAEQSPVKTNGNVVNSASRIASASASTTPSNPLSAKRSSLRASQKQKREVPVIQFDEGDEQPSDDQENIEGGSKKRVNDTVLVYPESRASGANTCSVHYSDLKYLDRNFMLNDTIIDFYLKYIFHDLVDENRRPSIFMFNSFFYTRLSQPPTYGRPHVTPATRSKRVQSNFMMIRSWTKKVNLFEKDYIIVPINEDIHWYLAIIVNARAGIILSSNEKSPKKRVHPYVVIFDSLIDPCEPKHTLVKQLLGEYLSLEYQDKKADNKLPGIGFNKMSLEVINPKGMPQQKNISSNCGVFLLHFAEIFMRNPQRNCQKEHRSWSVKSKPKKGKKSVIVEIQPPLTRRHSTSSIVAMQKEKHFTSSLTHSRSYDSIREAMKDSPPMIISVQDLKRQKKMET</sequence>
<feature type="compositionally biased region" description="Acidic residues" evidence="6">
    <location>
        <begin position="291"/>
        <end position="303"/>
    </location>
</feature>
<evidence type="ECO:0000256" key="5">
    <source>
        <dbReference type="ARBA" id="ARBA00022801"/>
    </source>
</evidence>
<dbReference type="Gene3D" id="3.30.310.130">
    <property type="entry name" value="Ubiquitin-related"/>
    <property type="match status" value="1"/>
</dbReference>
<proteinExistence type="inferred from homology"/>
<accession>A0A915DLS3</accession>
<dbReference type="WBParaSite" id="jg20715">
    <property type="protein sequence ID" value="jg20715"/>
    <property type="gene ID" value="jg20715"/>
</dbReference>
<evidence type="ECO:0000313" key="8">
    <source>
        <dbReference type="Proteomes" id="UP000887574"/>
    </source>
</evidence>
<evidence type="ECO:0000256" key="6">
    <source>
        <dbReference type="SAM" id="MobiDB-lite"/>
    </source>
</evidence>
<keyword evidence="5" id="KW-0378">Hydrolase</keyword>
<dbReference type="GO" id="GO:0070139">
    <property type="term" value="F:SUMO-specific endopeptidase activity"/>
    <property type="evidence" value="ECO:0007669"/>
    <property type="project" value="TreeGrafter"/>
</dbReference>
<dbReference type="InterPro" id="IPR038765">
    <property type="entry name" value="Papain-like_cys_pep_sf"/>
</dbReference>
<dbReference type="PANTHER" id="PTHR46896:SF3">
    <property type="entry name" value="FI06413P-RELATED"/>
    <property type="match status" value="1"/>
</dbReference>
<dbReference type="Pfam" id="PF02902">
    <property type="entry name" value="Peptidase_C48"/>
    <property type="match status" value="1"/>
</dbReference>
<dbReference type="Proteomes" id="UP000887574">
    <property type="component" value="Unplaced"/>
</dbReference>
<keyword evidence="8" id="KW-1185">Reference proteome</keyword>
<dbReference type="InterPro" id="IPR003653">
    <property type="entry name" value="Peptidase_C48_C"/>
</dbReference>
<organism evidence="8 9">
    <name type="scientific">Ditylenchus dipsaci</name>
    <dbReference type="NCBI Taxonomy" id="166011"/>
    <lineage>
        <taxon>Eukaryota</taxon>
        <taxon>Metazoa</taxon>
        <taxon>Ecdysozoa</taxon>
        <taxon>Nematoda</taxon>
        <taxon>Chromadorea</taxon>
        <taxon>Rhabditida</taxon>
        <taxon>Tylenchina</taxon>
        <taxon>Tylenchomorpha</taxon>
        <taxon>Sphaerularioidea</taxon>
        <taxon>Anguinidae</taxon>
        <taxon>Anguininae</taxon>
        <taxon>Ditylenchus</taxon>
    </lineage>
</organism>
<evidence type="ECO:0000256" key="4">
    <source>
        <dbReference type="ARBA" id="ARBA00022786"/>
    </source>
</evidence>
<dbReference type="SUPFAM" id="SSF54001">
    <property type="entry name" value="Cysteine proteinases"/>
    <property type="match status" value="1"/>
</dbReference>
<dbReference type="PROSITE" id="PS50600">
    <property type="entry name" value="ULP_PROTEASE"/>
    <property type="match status" value="1"/>
</dbReference>
<name>A0A915DLS3_9BILA</name>
<dbReference type="Gene3D" id="1.10.418.20">
    <property type="match status" value="1"/>
</dbReference>
<evidence type="ECO:0000313" key="9">
    <source>
        <dbReference type="WBParaSite" id="jg20715"/>
    </source>
</evidence>
<dbReference type="AlphaFoldDB" id="A0A915DLS3"/>
<feature type="region of interest" description="Disordered" evidence="6">
    <location>
        <begin position="222"/>
        <end position="312"/>
    </location>
</feature>
<evidence type="ECO:0000256" key="1">
    <source>
        <dbReference type="ARBA" id="ARBA00005234"/>
    </source>
</evidence>
<evidence type="ECO:0000256" key="3">
    <source>
        <dbReference type="ARBA" id="ARBA00022670"/>
    </source>
</evidence>
<feature type="compositionally biased region" description="Low complexity" evidence="6">
    <location>
        <begin position="250"/>
        <end position="270"/>
    </location>
</feature>
<evidence type="ECO:0000259" key="7">
    <source>
        <dbReference type="PROSITE" id="PS50600"/>
    </source>
</evidence>
<dbReference type="GO" id="GO:0016926">
    <property type="term" value="P:protein desumoylation"/>
    <property type="evidence" value="ECO:0007669"/>
    <property type="project" value="TreeGrafter"/>
</dbReference>